<dbReference type="GO" id="GO:0044281">
    <property type="term" value="P:small molecule metabolic process"/>
    <property type="evidence" value="ECO:0007669"/>
    <property type="project" value="UniProtKB-ARBA"/>
</dbReference>
<feature type="domain" description="Thiamine pyrophosphate enzyme TPP-binding" evidence="1">
    <location>
        <begin position="35"/>
        <end position="122"/>
    </location>
</feature>
<sequence length="132" mass="14322">MLTVIFFAHSRYRAEIASSLVPASVELALAEQESGRNRPVLCVIGGSSCQYSLQSVYTEVQREAHLTHVVLQKEEYDILKELAELEETPNVAGLELPGIDIASLAKGYGANAVSTRTAGELGTVYRVSLKVK</sequence>
<dbReference type="InterPro" id="IPR011766">
    <property type="entry name" value="TPP_enzyme_TPP-bd"/>
</dbReference>
<dbReference type="KEGG" id="boz:DBV39_02415"/>
<dbReference type="InterPro" id="IPR029061">
    <property type="entry name" value="THDP-binding"/>
</dbReference>
<dbReference type="Proteomes" id="UP000244571">
    <property type="component" value="Chromosome"/>
</dbReference>
<evidence type="ECO:0000259" key="1">
    <source>
        <dbReference type="Pfam" id="PF02775"/>
    </source>
</evidence>
<dbReference type="AlphaFoldDB" id="A0A2R4XG18"/>
<dbReference type="EMBL" id="CP028901">
    <property type="protein sequence ID" value="AWB32760.1"/>
    <property type="molecule type" value="Genomic_DNA"/>
</dbReference>
<dbReference type="Gene3D" id="3.40.50.970">
    <property type="match status" value="1"/>
</dbReference>
<evidence type="ECO:0000313" key="2">
    <source>
        <dbReference type="EMBL" id="AWB32760.1"/>
    </source>
</evidence>
<dbReference type="GO" id="GO:0030976">
    <property type="term" value="F:thiamine pyrophosphate binding"/>
    <property type="evidence" value="ECO:0007669"/>
    <property type="project" value="InterPro"/>
</dbReference>
<proteinExistence type="predicted"/>
<protein>
    <recommendedName>
        <fullName evidence="1">Thiamine pyrophosphate enzyme TPP-binding domain-containing protein</fullName>
    </recommendedName>
</protein>
<dbReference type="GO" id="GO:0003824">
    <property type="term" value="F:catalytic activity"/>
    <property type="evidence" value="ECO:0007669"/>
    <property type="project" value="InterPro"/>
</dbReference>
<accession>A0A2R4XG18</accession>
<dbReference type="OrthoDB" id="2254214at2"/>
<reference evidence="2 3" key="1">
    <citation type="submission" date="2018-04" db="EMBL/GenBank/DDBJ databases">
        <title>Bordetella sp. HZ20 isolated from seawater.</title>
        <authorList>
            <person name="Sun C."/>
        </authorList>
    </citation>
    <scope>NUCLEOTIDE SEQUENCE [LARGE SCALE GENOMIC DNA]</scope>
    <source>
        <strain evidence="2 3">HZ20</strain>
    </source>
</reference>
<keyword evidence="3" id="KW-1185">Reference proteome</keyword>
<organism evidence="2 3">
    <name type="scientific">Orrella marina</name>
    <dbReference type="NCBI Taxonomy" id="2163011"/>
    <lineage>
        <taxon>Bacteria</taxon>
        <taxon>Pseudomonadati</taxon>
        <taxon>Pseudomonadota</taxon>
        <taxon>Betaproteobacteria</taxon>
        <taxon>Burkholderiales</taxon>
        <taxon>Alcaligenaceae</taxon>
        <taxon>Orrella</taxon>
    </lineage>
</organism>
<dbReference type="Pfam" id="PF02775">
    <property type="entry name" value="TPP_enzyme_C"/>
    <property type="match status" value="1"/>
</dbReference>
<gene>
    <name evidence="2" type="ORF">DBV39_02415</name>
</gene>
<evidence type="ECO:0000313" key="3">
    <source>
        <dbReference type="Proteomes" id="UP000244571"/>
    </source>
</evidence>
<dbReference type="SUPFAM" id="SSF52518">
    <property type="entry name" value="Thiamin diphosphate-binding fold (THDP-binding)"/>
    <property type="match status" value="1"/>
</dbReference>
<name>A0A2R4XG18_9BURK</name>